<protein>
    <submittedName>
        <fullName evidence="6">Outer membrane protein assembly factor BamE (Lipoprotein component of BamABCDE complex)</fullName>
    </submittedName>
</protein>
<evidence type="ECO:0000259" key="5">
    <source>
        <dbReference type="Pfam" id="PF04355"/>
    </source>
</evidence>
<feature type="domain" description="Outer membrane protein assembly factor BamE" evidence="5">
    <location>
        <begin position="42"/>
        <end position="117"/>
    </location>
</feature>
<reference evidence="6 7" key="1">
    <citation type="submission" date="2020-03" db="EMBL/GenBank/DDBJ databases">
        <title>Genomic Encyclopedia of Type Strains, Phase IV (KMG-IV): sequencing the most valuable type-strain genomes for metagenomic binning, comparative biology and taxonomic classification.</title>
        <authorList>
            <person name="Goeker M."/>
        </authorList>
    </citation>
    <scope>NUCLEOTIDE SEQUENCE [LARGE SCALE GENOMIC DNA]</scope>
    <source>
        <strain evidence="6 7">DSM 22753</strain>
    </source>
</reference>
<dbReference type="PANTHER" id="PTHR37482:SF1">
    <property type="entry name" value="OUTER MEMBRANE PROTEIN ASSEMBLY FACTOR BAME"/>
    <property type="match status" value="1"/>
</dbReference>
<keyword evidence="3" id="KW-0998">Cell outer membrane</keyword>
<evidence type="ECO:0000313" key="6">
    <source>
        <dbReference type="EMBL" id="NIJ23929.1"/>
    </source>
</evidence>
<sequence>MSPVPASPLAAPFLPARALLAAALGLAALGASACTPVRAHQGYVLDVDLVNSVQPGVDNRDSVLKVLGRPSLTSQFNEGEWYYVARDTRNLAFNRPDPVAQTTLRIRFDEAGTVTAIDRLGLEQVASINPTNDKTPTLGRERGFFQDLFGNIGTVGAPGAAGAPPQ</sequence>
<dbReference type="InterPro" id="IPR037873">
    <property type="entry name" value="BamE-like"/>
</dbReference>
<proteinExistence type="predicted"/>
<name>A0ABX0U2I6_9SPHN</name>
<evidence type="ECO:0000313" key="7">
    <source>
        <dbReference type="Proteomes" id="UP000788153"/>
    </source>
</evidence>
<keyword evidence="7" id="KW-1185">Reference proteome</keyword>
<keyword evidence="1 4" id="KW-0732">Signal</keyword>
<evidence type="ECO:0000256" key="1">
    <source>
        <dbReference type="ARBA" id="ARBA00022729"/>
    </source>
</evidence>
<gene>
    <name evidence="6" type="ORF">FHT01_001471</name>
</gene>
<organism evidence="6 7">
    <name type="scientific">Sphingomonas japonica</name>
    <dbReference type="NCBI Taxonomy" id="511662"/>
    <lineage>
        <taxon>Bacteria</taxon>
        <taxon>Pseudomonadati</taxon>
        <taxon>Pseudomonadota</taxon>
        <taxon>Alphaproteobacteria</taxon>
        <taxon>Sphingomonadales</taxon>
        <taxon>Sphingomonadaceae</taxon>
        <taxon>Sphingomonas</taxon>
    </lineage>
</organism>
<feature type="signal peptide" evidence="4">
    <location>
        <begin position="1"/>
        <end position="33"/>
    </location>
</feature>
<comment type="caution">
    <text evidence="6">The sequence shown here is derived from an EMBL/GenBank/DDBJ whole genome shotgun (WGS) entry which is preliminary data.</text>
</comment>
<dbReference type="InterPro" id="IPR026592">
    <property type="entry name" value="BamE"/>
</dbReference>
<dbReference type="RefSeq" id="WP_140231546.1">
    <property type="nucleotide sequence ID" value="NZ_BAAAEV010000002.1"/>
</dbReference>
<evidence type="ECO:0000256" key="2">
    <source>
        <dbReference type="ARBA" id="ARBA00023136"/>
    </source>
</evidence>
<dbReference type="EMBL" id="JAASQP010000001">
    <property type="protein sequence ID" value="NIJ23929.1"/>
    <property type="molecule type" value="Genomic_DNA"/>
</dbReference>
<dbReference type="Pfam" id="PF04355">
    <property type="entry name" value="BamE"/>
    <property type="match status" value="1"/>
</dbReference>
<evidence type="ECO:0000256" key="4">
    <source>
        <dbReference type="SAM" id="SignalP"/>
    </source>
</evidence>
<dbReference type="PANTHER" id="PTHR37482">
    <property type="entry name" value="OUTER MEMBRANE PROTEIN ASSEMBLY FACTOR BAME"/>
    <property type="match status" value="1"/>
</dbReference>
<dbReference type="Proteomes" id="UP000788153">
    <property type="component" value="Unassembled WGS sequence"/>
</dbReference>
<evidence type="ECO:0000256" key="3">
    <source>
        <dbReference type="ARBA" id="ARBA00023237"/>
    </source>
</evidence>
<accession>A0ABX0U2I6</accession>
<dbReference type="Gene3D" id="3.30.1450.10">
    <property type="match status" value="1"/>
</dbReference>
<keyword evidence="2" id="KW-0472">Membrane</keyword>
<feature type="chain" id="PRO_5045932156" evidence="4">
    <location>
        <begin position="34"/>
        <end position="166"/>
    </location>
</feature>
<dbReference type="InterPro" id="IPR007450">
    <property type="entry name" value="BamE_dom"/>
</dbReference>